<dbReference type="CDD" id="cd05289">
    <property type="entry name" value="MDR_like_2"/>
    <property type="match status" value="1"/>
</dbReference>
<evidence type="ECO:0000313" key="4">
    <source>
        <dbReference type="Proteomes" id="UP000192319"/>
    </source>
</evidence>
<dbReference type="Proteomes" id="UP001141650">
    <property type="component" value="Unassembled WGS sequence"/>
</dbReference>
<reference evidence="2" key="3">
    <citation type="journal article" date="2022" name="BMC Genomics">
        <title>Comparative genome analysis of mycobacteria focusing on tRNA and non-coding RNA.</title>
        <authorList>
            <person name="Behra P.R.K."/>
            <person name="Pettersson B.M.F."/>
            <person name="Ramesh M."/>
            <person name="Das S."/>
            <person name="Dasgupta S."/>
            <person name="Kirsebom L.A."/>
        </authorList>
    </citation>
    <scope>NUCLEOTIDE SEQUENCE</scope>
    <source>
        <strain evidence="2">CCUG 55640</strain>
    </source>
</reference>
<reference evidence="2" key="2">
    <citation type="submission" date="2020-07" db="EMBL/GenBank/DDBJ databases">
        <authorList>
            <person name="Pettersson B.M.F."/>
            <person name="Behra P.R.K."/>
            <person name="Ramesh M."/>
            <person name="Das S."/>
            <person name="Dasgupta S."/>
            <person name="Kirsebom L.A."/>
        </authorList>
    </citation>
    <scope>NUCLEOTIDE SEQUENCE</scope>
    <source>
        <strain evidence="2">CCUG 55640</strain>
    </source>
</reference>
<accession>A0AA42BXG4</accession>
<dbReference type="SMART" id="SM00829">
    <property type="entry name" value="PKS_ER"/>
    <property type="match status" value="1"/>
</dbReference>
<dbReference type="InterPro" id="IPR052585">
    <property type="entry name" value="Lipid_raft_assoc_Zn_ADH"/>
</dbReference>
<dbReference type="InterPro" id="IPR020843">
    <property type="entry name" value="ER"/>
</dbReference>
<reference evidence="3 4" key="1">
    <citation type="submission" date="2017-02" db="EMBL/GenBank/DDBJ databases">
        <title>The new phylogeny of genus Mycobacterium.</title>
        <authorList>
            <person name="Tortoli E."/>
            <person name="Trovato A."/>
            <person name="Cirillo D.M."/>
        </authorList>
    </citation>
    <scope>NUCLEOTIDE SEQUENCE [LARGE SCALE GENOMIC DNA]</scope>
    <source>
        <strain evidence="3 4">DSM 45230</strain>
    </source>
</reference>
<dbReference type="GO" id="GO:0016491">
    <property type="term" value="F:oxidoreductase activity"/>
    <property type="evidence" value="ECO:0007669"/>
    <property type="project" value="InterPro"/>
</dbReference>
<dbReference type="PANTHER" id="PTHR43482">
    <property type="entry name" value="PROTEIN AST1-RELATED"/>
    <property type="match status" value="1"/>
</dbReference>
<dbReference type="InterPro" id="IPR013154">
    <property type="entry name" value="ADH-like_N"/>
</dbReference>
<dbReference type="Gene3D" id="3.40.50.720">
    <property type="entry name" value="NAD(P)-binding Rossmann-like Domain"/>
    <property type="match status" value="1"/>
</dbReference>
<dbReference type="SUPFAM" id="SSF51735">
    <property type="entry name" value="NAD(P)-binding Rossmann-fold domains"/>
    <property type="match status" value="1"/>
</dbReference>
<gene>
    <name evidence="3" type="ORF">BST11_01825</name>
    <name evidence="2" type="ORF">H7K38_05620</name>
</gene>
<dbReference type="RefSeq" id="WP_083136465.1">
    <property type="nucleotide sequence ID" value="NZ_JACKVH010000012.1"/>
</dbReference>
<dbReference type="AlphaFoldDB" id="A0AA42BXG4"/>
<dbReference type="InterPro" id="IPR036291">
    <property type="entry name" value="NAD(P)-bd_dom_sf"/>
</dbReference>
<dbReference type="EMBL" id="JACKVH010000012">
    <property type="protein sequence ID" value="MCV7378131.1"/>
    <property type="molecule type" value="Genomic_DNA"/>
</dbReference>
<dbReference type="EMBL" id="MVHD01000002">
    <property type="protein sequence ID" value="OQZ93554.1"/>
    <property type="molecule type" value="Genomic_DNA"/>
</dbReference>
<dbReference type="Pfam" id="PF13602">
    <property type="entry name" value="ADH_zinc_N_2"/>
    <property type="match status" value="1"/>
</dbReference>
<dbReference type="InterPro" id="IPR011032">
    <property type="entry name" value="GroES-like_sf"/>
</dbReference>
<dbReference type="PANTHER" id="PTHR43482:SF1">
    <property type="entry name" value="PROTEIN AST1-RELATED"/>
    <property type="match status" value="1"/>
</dbReference>
<dbReference type="Pfam" id="PF08240">
    <property type="entry name" value="ADH_N"/>
    <property type="match status" value="1"/>
</dbReference>
<sequence>MTAGKARAVRFDRYGDRGVLYVADVDMPSPGPGEVVVEVRAAGINPGEVAIRTGAMHEIFPAAFPSGEGSDLAGVVTAVGPGVAEFSVGDEVLGFSLRRSSHATHTAVPVHQLIRKPPQLSWEVAGSLYVAGATAYAAVRAVAPQPGETVAVSAAAGGVGSLAVQLLVRREAVVLGIAGPGNADWLRAHGVIPIAYGDGLADRLRAAAPDGIDAFIDLLGPDYVQLAVDLGVAPERIDTIISFEKAVEVGARTEGSADASTTEVLEEMAGLVASGAIDFEVAGTYPLDRVADAFEELEKRHTRGKIVLRPQV</sequence>
<organism evidence="2 5">
    <name type="scientific">Mycobacterium alsense</name>
    <dbReference type="NCBI Taxonomy" id="324058"/>
    <lineage>
        <taxon>Bacteria</taxon>
        <taxon>Bacillati</taxon>
        <taxon>Actinomycetota</taxon>
        <taxon>Actinomycetes</taxon>
        <taxon>Mycobacteriales</taxon>
        <taxon>Mycobacteriaceae</taxon>
        <taxon>Mycobacterium</taxon>
    </lineage>
</organism>
<keyword evidence="4" id="KW-1185">Reference proteome</keyword>
<protein>
    <submittedName>
        <fullName evidence="2">NADP-dependent oxidoreductase</fullName>
    </submittedName>
    <submittedName>
        <fullName evidence="3">NADPH:quinone reductase</fullName>
    </submittedName>
</protein>
<dbReference type="Proteomes" id="UP000192319">
    <property type="component" value="Unassembled WGS sequence"/>
</dbReference>
<evidence type="ECO:0000313" key="3">
    <source>
        <dbReference type="EMBL" id="OQZ93554.1"/>
    </source>
</evidence>
<proteinExistence type="predicted"/>
<evidence type="ECO:0000313" key="5">
    <source>
        <dbReference type="Proteomes" id="UP001141650"/>
    </source>
</evidence>
<comment type="caution">
    <text evidence="2">The sequence shown here is derived from an EMBL/GenBank/DDBJ whole genome shotgun (WGS) entry which is preliminary data.</text>
</comment>
<evidence type="ECO:0000313" key="2">
    <source>
        <dbReference type="EMBL" id="MCV7378131.1"/>
    </source>
</evidence>
<feature type="domain" description="Enoyl reductase (ER)" evidence="1">
    <location>
        <begin position="15"/>
        <end position="308"/>
    </location>
</feature>
<dbReference type="SUPFAM" id="SSF50129">
    <property type="entry name" value="GroES-like"/>
    <property type="match status" value="1"/>
</dbReference>
<evidence type="ECO:0000259" key="1">
    <source>
        <dbReference type="SMART" id="SM00829"/>
    </source>
</evidence>
<name>A0AA42BXG4_9MYCO</name>
<dbReference type="Gene3D" id="3.90.180.10">
    <property type="entry name" value="Medium-chain alcohol dehydrogenases, catalytic domain"/>
    <property type="match status" value="1"/>
</dbReference>